<name>A0A8X6MVM9_NEPPI</name>
<gene>
    <name evidence="2" type="ORF">NPIL_375741</name>
</gene>
<organism evidence="2 3">
    <name type="scientific">Nephila pilipes</name>
    <name type="common">Giant wood spider</name>
    <name type="synonym">Nephila maculata</name>
    <dbReference type="NCBI Taxonomy" id="299642"/>
    <lineage>
        <taxon>Eukaryota</taxon>
        <taxon>Metazoa</taxon>
        <taxon>Ecdysozoa</taxon>
        <taxon>Arthropoda</taxon>
        <taxon>Chelicerata</taxon>
        <taxon>Arachnida</taxon>
        <taxon>Araneae</taxon>
        <taxon>Araneomorphae</taxon>
        <taxon>Entelegynae</taxon>
        <taxon>Araneoidea</taxon>
        <taxon>Nephilidae</taxon>
        <taxon>Nephila</taxon>
    </lineage>
</organism>
<feature type="region of interest" description="Disordered" evidence="1">
    <location>
        <begin position="17"/>
        <end position="42"/>
    </location>
</feature>
<evidence type="ECO:0000313" key="2">
    <source>
        <dbReference type="EMBL" id="GFS80239.1"/>
    </source>
</evidence>
<dbReference type="OrthoDB" id="10523104at2759"/>
<dbReference type="EMBL" id="BMAW01097540">
    <property type="protein sequence ID" value="GFS80239.1"/>
    <property type="molecule type" value="Genomic_DNA"/>
</dbReference>
<evidence type="ECO:0000256" key="1">
    <source>
        <dbReference type="SAM" id="MobiDB-lite"/>
    </source>
</evidence>
<evidence type="ECO:0000313" key="3">
    <source>
        <dbReference type="Proteomes" id="UP000887013"/>
    </source>
</evidence>
<protein>
    <submittedName>
        <fullName evidence="2">Uncharacterized protein</fullName>
    </submittedName>
</protein>
<feature type="compositionally biased region" description="Polar residues" evidence="1">
    <location>
        <begin position="82"/>
        <end position="101"/>
    </location>
</feature>
<reference evidence="2" key="1">
    <citation type="submission" date="2020-08" db="EMBL/GenBank/DDBJ databases">
        <title>Multicomponent nature underlies the extraordinary mechanical properties of spider dragline silk.</title>
        <authorList>
            <person name="Kono N."/>
            <person name="Nakamura H."/>
            <person name="Mori M."/>
            <person name="Yoshida Y."/>
            <person name="Ohtoshi R."/>
            <person name="Malay A.D."/>
            <person name="Moran D.A.P."/>
            <person name="Tomita M."/>
            <person name="Numata K."/>
            <person name="Arakawa K."/>
        </authorList>
    </citation>
    <scope>NUCLEOTIDE SEQUENCE</scope>
</reference>
<sequence length="101" mass="11213">MNGEIQRHCCTRRCAKEGLPLRQNPSKPPRSHASPIYAEHSSAGAHSYSHNVCQMRDSIDTVASHYPLHYTLRQIAKHDVSLPNNLPESPGEISTQNLTLG</sequence>
<accession>A0A8X6MVM9</accession>
<comment type="caution">
    <text evidence="2">The sequence shown here is derived from an EMBL/GenBank/DDBJ whole genome shotgun (WGS) entry which is preliminary data.</text>
</comment>
<feature type="region of interest" description="Disordered" evidence="1">
    <location>
        <begin position="81"/>
        <end position="101"/>
    </location>
</feature>
<dbReference type="Proteomes" id="UP000887013">
    <property type="component" value="Unassembled WGS sequence"/>
</dbReference>
<proteinExistence type="predicted"/>
<keyword evidence="3" id="KW-1185">Reference proteome</keyword>
<dbReference type="AlphaFoldDB" id="A0A8X6MVM9"/>